<feature type="region of interest" description="Disordered" evidence="5">
    <location>
        <begin position="273"/>
        <end position="369"/>
    </location>
</feature>
<protein>
    <recommendedName>
        <fullName evidence="8">Ig-like domain-containing protein</fullName>
    </recommendedName>
</protein>
<feature type="domain" description="Ig-like" evidence="8">
    <location>
        <begin position="128"/>
        <end position="208"/>
    </location>
</feature>
<organism evidence="9 10">
    <name type="scientific">Zoarces viviparus</name>
    <name type="common">Viviparous eelpout</name>
    <name type="synonym">Blennius viviparus</name>
    <dbReference type="NCBI Taxonomy" id="48416"/>
    <lineage>
        <taxon>Eukaryota</taxon>
        <taxon>Metazoa</taxon>
        <taxon>Chordata</taxon>
        <taxon>Craniata</taxon>
        <taxon>Vertebrata</taxon>
        <taxon>Euteleostomi</taxon>
        <taxon>Actinopterygii</taxon>
        <taxon>Neopterygii</taxon>
        <taxon>Teleostei</taxon>
        <taxon>Neoteleostei</taxon>
        <taxon>Acanthomorphata</taxon>
        <taxon>Eupercaria</taxon>
        <taxon>Perciformes</taxon>
        <taxon>Cottioidei</taxon>
        <taxon>Zoarcales</taxon>
        <taxon>Zoarcidae</taxon>
        <taxon>Zoarcinae</taxon>
        <taxon>Zoarces</taxon>
    </lineage>
</organism>
<accession>A0AAW1ENL5</accession>
<keyword evidence="3 6" id="KW-0472">Membrane</keyword>
<evidence type="ECO:0000256" key="4">
    <source>
        <dbReference type="ARBA" id="ARBA00023180"/>
    </source>
</evidence>
<dbReference type="GO" id="GO:0016020">
    <property type="term" value="C:membrane"/>
    <property type="evidence" value="ECO:0007669"/>
    <property type="project" value="UniProtKB-SubCell"/>
</dbReference>
<keyword evidence="10" id="KW-1185">Reference proteome</keyword>
<dbReference type="InterPro" id="IPR013783">
    <property type="entry name" value="Ig-like_fold"/>
</dbReference>
<evidence type="ECO:0000256" key="3">
    <source>
        <dbReference type="ARBA" id="ARBA00023136"/>
    </source>
</evidence>
<comment type="caution">
    <text evidence="9">The sequence shown here is derived from an EMBL/GenBank/DDBJ whole genome shotgun (WGS) entry which is preliminary data.</text>
</comment>
<dbReference type="InterPro" id="IPR036179">
    <property type="entry name" value="Ig-like_dom_sf"/>
</dbReference>
<name>A0AAW1ENL5_ZOAVI</name>
<evidence type="ECO:0000313" key="9">
    <source>
        <dbReference type="EMBL" id="KAK9523976.1"/>
    </source>
</evidence>
<dbReference type="Gene3D" id="2.60.40.10">
    <property type="entry name" value="Immunoglobulins"/>
    <property type="match status" value="2"/>
</dbReference>
<evidence type="ECO:0000256" key="2">
    <source>
        <dbReference type="ARBA" id="ARBA00022729"/>
    </source>
</evidence>
<dbReference type="Proteomes" id="UP001488805">
    <property type="component" value="Unassembled WGS sequence"/>
</dbReference>
<dbReference type="EMBL" id="JBCEZU010000156">
    <property type="protein sequence ID" value="KAK9523976.1"/>
    <property type="molecule type" value="Genomic_DNA"/>
</dbReference>
<evidence type="ECO:0000256" key="6">
    <source>
        <dbReference type="SAM" id="Phobius"/>
    </source>
</evidence>
<sequence length="369" mass="41393">MRMVMKMAAVSTISLLLLCCFAISSTDSEEKCDYFAATGANFTVPLGFAIHKSDRLRWKHGNTKTILDRKDGKFLMGRKELISEDGSLKLTNVIKSDAGSYIPEVTDKEGIKKGAFKGKRLCVMDPVPKPVVTTTCKKKTPVSDAQFTCKVKTTQTNHTFAWLRTNNKAFEKEKGDTLTRRADQVKTDSFSCIVSNRVSSITSEPVVQTCIDNNASFFPDTLLGINTWIFVGAGGGIVLLLIIVVIVCCVRTKRRKRMQLKEEGELRLAWTNDQHKHHQHNNPQDQHPHHHHHHPHQQPAGHTGPRQQRSRQQHPKNPDQPTSAHPQPSPRRPAQAPPQAPRPPGNIDEDQPPPLPQPRKIIKNKAQRV</sequence>
<dbReference type="AlphaFoldDB" id="A0AAW1ENL5"/>
<dbReference type="NCBIfam" id="NF041738">
    <property type="entry name" value="GG_III-CTERM"/>
    <property type="match status" value="1"/>
</dbReference>
<dbReference type="PANTHER" id="PTHR12080">
    <property type="entry name" value="SIGNALING LYMPHOCYTIC ACTIVATION MOLECULE"/>
    <property type="match status" value="1"/>
</dbReference>
<feature type="chain" id="PRO_5043699233" description="Ig-like domain-containing protein" evidence="7">
    <location>
        <begin position="29"/>
        <end position="369"/>
    </location>
</feature>
<feature type="signal peptide" evidence="7">
    <location>
        <begin position="1"/>
        <end position="28"/>
    </location>
</feature>
<gene>
    <name evidence="9" type="ORF">VZT92_017849</name>
</gene>
<dbReference type="InterPro" id="IPR007110">
    <property type="entry name" value="Ig-like_dom"/>
</dbReference>
<keyword evidence="6" id="KW-0812">Transmembrane</keyword>
<feature type="compositionally biased region" description="Pro residues" evidence="5">
    <location>
        <begin position="327"/>
        <end position="344"/>
    </location>
</feature>
<feature type="transmembrane region" description="Helical" evidence="6">
    <location>
        <begin position="228"/>
        <end position="250"/>
    </location>
</feature>
<proteinExistence type="predicted"/>
<feature type="compositionally biased region" description="Basic residues" evidence="5">
    <location>
        <begin position="360"/>
        <end position="369"/>
    </location>
</feature>
<comment type="subcellular location">
    <subcellularLocation>
        <location evidence="1">Membrane</location>
    </subcellularLocation>
</comment>
<dbReference type="PROSITE" id="PS50835">
    <property type="entry name" value="IG_LIKE"/>
    <property type="match status" value="1"/>
</dbReference>
<keyword evidence="6" id="KW-1133">Transmembrane helix</keyword>
<dbReference type="InterPro" id="IPR015631">
    <property type="entry name" value="CD2/SLAM_rcpt"/>
</dbReference>
<evidence type="ECO:0000259" key="8">
    <source>
        <dbReference type="PROSITE" id="PS50835"/>
    </source>
</evidence>
<keyword evidence="2 7" id="KW-0732">Signal</keyword>
<evidence type="ECO:0000256" key="7">
    <source>
        <dbReference type="SAM" id="SignalP"/>
    </source>
</evidence>
<keyword evidence="4" id="KW-0325">Glycoprotein</keyword>
<evidence type="ECO:0000256" key="1">
    <source>
        <dbReference type="ARBA" id="ARBA00004370"/>
    </source>
</evidence>
<evidence type="ECO:0000313" key="10">
    <source>
        <dbReference type="Proteomes" id="UP001488805"/>
    </source>
</evidence>
<reference evidence="9 10" key="1">
    <citation type="journal article" date="2024" name="Genome Biol. Evol.">
        <title>Chromosome-level genome assembly of the viviparous eelpout Zoarces viviparus.</title>
        <authorList>
            <person name="Fuhrmann N."/>
            <person name="Brasseur M.V."/>
            <person name="Bakowski C.E."/>
            <person name="Podsiadlowski L."/>
            <person name="Prost S."/>
            <person name="Krehenwinkel H."/>
            <person name="Mayer C."/>
        </authorList>
    </citation>
    <scope>NUCLEOTIDE SEQUENCE [LARGE SCALE GENOMIC DNA]</scope>
    <source>
        <strain evidence="9">NO-MEL_2022_Ind0_liver</strain>
    </source>
</reference>
<dbReference type="SUPFAM" id="SSF48726">
    <property type="entry name" value="Immunoglobulin"/>
    <property type="match status" value="1"/>
</dbReference>
<dbReference type="PANTHER" id="PTHR12080:SF134">
    <property type="entry name" value="CD48 ANTIGEN"/>
    <property type="match status" value="1"/>
</dbReference>
<evidence type="ECO:0000256" key="5">
    <source>
        <dbReference type="SAM" id="MobiDB-lite"/>
    </source>
</evidence>